<evidence type="ECO:0000313" key="2">
    <source>
        <dbReference type="Proteomes" id="UP001556367"/>
    </source>
</evidence>
<dbReference type="EMBL" id="JASNQZ010000018">
    <property type="protein sequence ID" value="KAL0945537.1"/>
    <property type="molecule type" value="Genomic_DNA"/>
</dbReference>
<evidence type="ECO:0000313" key="1">
    <source>
        <dbReference type="EMBL" id="KAL0945537.1"/>
    </source>
</evidence>
<accession>A0ABR3IQL2</accession>
<feature type="non-terminal residue" evidence="1">
    <location>
        <position position="223"/>
    </location>
</feature>
<protein>
    <submittedName>
        <fullName evidence="1">Uncharacterized protein</fullName>
    </submittedName>
</protein>
<sequence>MLVVGCAASPLYAGNPRRIPRFALAVFQQPQHPLPAIAATVYSAAPAQFNGGPLSASSPDTQPLSAIAPSTAITPSSLHRRSAICRYHQHREQSSASPSKCSQSRILRHLFRLLDLAQGSTVDEDAGDSLQHALKPHFALKQRNLPRAASPAHTDGIPRFATSGKETLIDLMPLYHSSQWVLAEMVARRQSTDNTIWDVAGKCYRESHYIPLFGIRAGFDSTG</sequence>
<keyword evidence="2" id="KW-1185">Reference proteome</keyword>
<proteinExistence type="predicted"/>
<organism evidence="1 2">
    <name type="scientific">Hohenbuehelia grisea</name>
    <dbReference type="NCBI Taxonomy" id="104357"/>
    <lineage>
        <taxon>Eukaryota</taxon>
        <taxon>Fungi</taxon>
        <taxon>Dikarya</taxon>
        <taxon>Basidiomycota</taxon>
        <taxon>Agaricomycotina</taxon>
        <taxon>Agaricomycetes</taxon>
        <taxon>Agaricomycetidae</taxon>
        <taxon>Agaricales</taxon>
        <taxon>Pleurotineae</taxon>
        <taxon>Pleurotaceae</taxon>
        <taxon>Hohenbuehelia</taxon>
    </lineage>
</organism>
<reference evidence="2" key="1">
    <citation type="submission" date="2024-06" db="EMBL/GenBank/DDBJ databases">
        <title>Multi-omics analyses provide insights into the biosynthesis of the anticancer antibiotic pleurotin in Hohenbuehelia grisea.</title>
        <authorList>
            <person name="Weaver J.A."/>
            <person name="Alberti F."/>
        </authorList>
    </citation>
    <scope>NUCLEOTIDE SEQUENCE [LARGE SCALE GENOMIC DNA]</scope>
    <source>
        <strain evidence="2">T-177</strain>
    </source>
</reference>
<gene>
    <name evidence="1" type="ORF">HGRIS_001016</name>
</gene>
<name>A0ABR3IQL2_9AGAR</name>
<comment type="caution">
    <text evidence="1">The sequence shown here is derived from an EMBL/GenBank/DDBJ whole genome shotgun (WGS) entry which is preliminary data.</text>
</comment>
<dbReference type="Proteomes" id="UP001556367">
    <property type="component" value="Unassembled WGS sequence"/>
</dbReference>